<dbReference type="EMBL" id="MIQH01000145">
    <property type="protein sequence ID" value="OJA03782.1"/>
    <property type="molecule type" value="Genomic_DNA"/>
</dbReference>
<proteinExistence type="predicted"/>
<evidence type="ECO:0000313" key="1">
    <source>
        <dbReference type="EMBL" id="OJA03782.1"/>
    </source>
</evidence>
<dbReference type="RefSeq" id="WP_158009157.1">
    <property type="nucleotide sequence ID" value="NZ_MIQH01000145.1"/>
</dbReference>
<organism evidence="1 2">
    <name type="scientific">Bathymodiolus thermophilus thioautotrophic gill symbiont</name>
    <dbReference type="NCBI Taxonomy" id="2360"/>
    <lineage>
        <taxon>Bacteria</taxon>
        <taxon>Pseudomonadati</taxon>
        <taxon>Pseudomonadota</taxon>
        <taxon>Gammaproteobacteria</taxon>
        <taxon>sulfur-oxidizing symbionts</taxon>
    </lineage>
</organism>
<gene>
    <name evidence="1" type="ORF">BGC33_00475</name>
</gene>
<reference evidence="2" key="1">
    <citation type="submission" date="2016-09" db="EMBL/GenBank/DDBJ databases">
        <title>Genome Sequence of Bathymodiolus thermophilus sulfur-oxidizing gill endosymbiont.</title>
        <authorList>
            <person name="Ponnudurai R."/>
            <person name="Kleiner M."/>
            <person name="Sayavedra L."/>
            <person name="Thuermer A."/>
            <person name="Felbeck H."/>
            <person name="Schlueter R."/>
            <person name="Schweder T."/>
            <person name="Markert S."/>
        </authorList>
    </citation>
    <scope>NUCLEOTIDE SEQUENCE [LARGE SCALE GENOMIC DNA]</scope>
    <source>
        <strain evidence="2">BAT/CrabSpa'14</strain>
    </source>
</reference>
<name>A0A1J8P3H9_9GAMM</name>
<dbReference type="Proteomes" id="UP000182798">
    <property type="component" value="Unassembled WGS sequence"/>
</dbReference>
<dbReference type="AlphaFoldDB" id="A0A1J8P3H9"/>
<comment type="caution">
    <text evidence="1">The sequence shown here is derived from an EMBL/GenBank/DDBJ whole genome shotgun (WGS) entry which is preliminary data.</text>
</comment>
<feature type="non-terminal residue" evidence="1">
    <location>
        <position position="89"/>
    </location>
</feature>
<evidence type="ECO:0000313" key="2">
    <source>
        <dbReference type="Proteomes" id="UP000182798"/>
    </source>
</evidence>
<protein>
    <submittedName>
        <fullName evidence="1">Uncharacterized protein</fullName>
    </submittedName>
</protein>
<accession>A0A1J8P3H9</accession>
<sequence>ALTAVIAGKLTAGLIEVKNKMKTDASTNANNKVDAEVAAQNAITGIGKNDYDNGTAEFKEAKDNALASAKVAKAKALADKLKVDAAADA</sequence>
<feature type="non-terminal residue" evidence="1">
    <location>
        <position position="1"/>
    </location>
</feature>